<evidence type="ECO:0000256" key="12">
    <source>
        <dbReference type="ARBA" id="ARBA00067931"/>
    </source>
</evidence>
<gene>
    <name evidence="16" type="primary">ydjH</name>
    <name evidence="16" type="ORF">NCTC12151_00173</name>
</gene>
<evidence type="ECO:0000256" key="11">
    <source>
        <dbReference type="ARBA" id="ARBA00066369"/>
    </source>
</evidence>
<evidence type="ECO:0000256" key="8">
    <source>
        <dbReference type="ARBA" id="ARBA00044254"/>
    </source>
</evidence>
<dbReference type="FunFam" id="3.40.1190.20:FF:000011">
    <property type="entry name" value="2-dehydro-3-deoxygluconokinase, putative"/>
    <property type="match status" value="1"/>
</dbReference>
<dbReference type="RefSeq" id="WP_111738874.1">
    <property type="nucleotide sequence ID" value="NZ_LR698987.1"/>
</dbReference>
<dbReference type="GO" id="GO:0005829">
    <property type="term" value="C:cytosol"/>
    <property type="evidence" value="ECO:0007669"/>
    <property type="project" value="TreeGrafter"/>
</dbReference>
<comment type="function">
    <text evidence="10">Catalyzes the phosphorylation of 2-keto-3-deoxygluconate (KDG) to produce 2-keto-3-deoxy-6-phosphogluconate (KDPG).</text>
</comment>
<accession>A0A2X4U722</accession>
<keyword evidence="17" id="KW-1185">Reference proteome</keyword>
<dbReference type="Gene3D" id="3.40.1190.20">
    <property type="match status" value="1"/>
</dbReference>
<sequence>MTTKRIAVIGECMIELSEKGQDVSRGFGGDTLNTSVYIARQVPADALSVHYVTALGVDTFSNQMLSSWKKENVHTDLIQRMADKLPGLYYIETDPSGERTFYYWRNEAAARYWLLSAEADSLCQQLSQFDYLYLSGISIAILDAQSRQKLVALLAECRKNGGKVIFDNNYRPRLWKSREEAQSAYQDVLSQTDIAFLTLDDEDLLWGQVPYQDVISRTRALGVSEIVIKRGSDACLVSLEDGSIEEVPAVKLPKESVVDTTAAGDSFSAGYLSVRLLGGSATKAAERGHLTASTVIQYRGAIIPQEAMPK</sequence>
<evidence type="ECO:0000256" key="5">
    <source>
        <dbReference type="ARBA" id="ARBA00022840"/>
    </source>
</evidence>
<keyword evidence="4 16" id="KW-0418">Kinase</keyword>
<keyword evidence="3" id="KW-0547">Nucleotide-binding</keyword>
<dbReference type="KEGG" id="lri:NCTC12151_00173"/>
<keyword evidence="5" id="KW-0067">ATP-binding</keyword>
<dbReference type="PANTHER" id="PTHR43085:SF15">
    <property type="entry name" value="2-DEHYDRO-3-DEOXYGLUCONOKINASE"/>
    <property type="match status" value="1"/>
</dbReference>
<dbReference type="InterPro" id="IPR011611">
    <property type="entry name" value="PfkB_dom"/>
</dbReference>
<evidence type="ECO:0000256" key="9">
    <source>
        <dbReference type="ARBA" id="ARBA00050729"/>
    </source>
</evidence>
<comment type="similarity">
    <text evidence="1">Belongs to the carbohydrate kinase PfkB family.</text>
</comment>
<dbReference type="GO" id="GO:0019698">
    <property type="term" value="P:D-galacturonate catabolic process"/>
    <property type="evidence" value="ECO:0007669"/>
    <property type="project" value="TreeGrafter"/>
</dbReference>
<keyword evidence="2 16" id="KW-0808">Transferase</keyword>
<evidence type="ECO:0000256" key="13">
    <source>
        <dbReference type="ARBA" id="ARBA00075711"/>
    </source>
</evidence>
<dbReference type="EC" id="2.7.1.45" evidence="11"/>
<evidence type="ECO:0000313" key="17">
    <source>
        <dbReference type="Proteomes" id="UP000249005"/>
    </source>
</evidence>
<evidence type="ECO:0000256" key="4">
    <source>
        <dbReference type="ARBA" id="ARBA00022777"/>
    </source>
</evidence>
<dbReference type="InterPro" id="IPR050306">
    <property type="entry name" value="PfkB_Carbo_kinase"/>
</dbReference>
<comment type="catalytic activity">
    <reaction evidence="9">
        <text>2-dehydro-3-deoxy-D-gluconate + ATP = 2-dehydro-3-deoxy-6-phospho-D-gluconate + ADP + H(+)</text>
        <dbReference type="Rhea" id="RHEA:14797"/>
        <dbReference type="ChEBI" id="CHEBI:15378"/>
        <dbReference type="ChEBI" id="CHEBI:30616"/>
        <dbReference type="ChEBI" id="CHEBI:57569"/>
        <dbReference type="ChEBI" id="CHEBI:57990"/>
        <dbReference type="ChEBI" id="CHEBI:456216"/>
        <dbReference type="EC" id="2.7.1.45"/>
    </reaction>
</comment>
<evidence type="ECO:0000256" key="2">
    <source>
        <dbReference type="ARBA" id="ARBA00022679"/>
    </source>
</evidence>
<dbReference type="GO" id="GO:0042840">
    <property type="term" value="P:D-glucuronate catabolic process"/>
    <property type="evidence" value="ECO:0007669"/>
    <property type="project" value="TreeGrafter"/>
</dbReference>
<feature type="domain" description="Carbohydrate kinase PfkB" evidence="15">
    <location>
        <begin position="4"/>
        <end position="306"/>
    </location>
</feature>
<organism evidence="16 17">
    <name type="scientific">Leminorella richardii</name>
    <dbReference type="NCBI Taxonomy" id="158841"/>
    <lineage>
        <taxon>Bacteria</taxon>
        <taxon>Pseudomonadati</taxon>
        <taxon>Pseudomonadota</taxon>
        <taxon>Gammaproteobacteria</taxon>
        <taxon>Enterobacterales</taxon>
        <taxon>Budviciaceae</taxon>
        <taxon>Leminorella</taxon>
    </lineage>
</organism>
<dbReference type="CDD" id="cd01166">
    <property type="entry name" value="KdgK"/>
    <property type="match status" value="1"/>
</dbReference>
<dbReference type="GO" id="GO:0008673">
    <property type="term" value="F:2-dehydro-3-deoxygluconokinase activity"/>
    <property type="evidence" value="ECO:0007669"/>
    <property type="project" value="UniProtKB-EC"/>
</dbReference>
<keyword evidence="6" id="KW-0119">Carbohydrate metabolism</keyword>
<dbReference type="SUPFAM" id="SSF53613">
    <property type="entry name" value="Ribokinase-like"/>
    <property type="match status" value="1"/>
</dbReference>
<dbReference type="EMBL" id="LS483470">
    <property type="protein sequence ID" value="SQI34429.1"/>
    <property type="molecule type" value="Genomic_DNA"/>
</dbReference>
<comment type="pathway">
    <text evidence="7">Carbohydrate acid metabolism; 2-dehydro-3-deoxy-D-gluconate degradation; D-glyceraldehyde 3-phosphate and pyruvate from 2-dehydro-3-deoxy-D-gluconate: step 1/2.</text>
</comment>
<dbReference type="OrthoDB" id="9776822at2"/>
<evidence type="ECO:0000256" key="6">
    <source>
        <dbReference type="ARBA" id="ARBA00023277"/>
    </source>
</evidence>
<reference evidence="16 17" key="1">
    <citation type="submission" date="2018-06" db="EMBL/GenBank/DDBJ databases">
        <authorList>
            <consortium name="Pathogen Informatics"/>
            <person name="Doyle S."/>
        </authorList>
    </citation>
    <scope>NUCLEOTIDE SEQUENCE [LARGE SCALE GENOMIC DNA]</scope>
    <source>
        <strain evidence="16 17">NCTC12151</strain>
    </source>
</reference>
<evidence type="ECO:0000256" key="10">
    <source>
        <dbReference type="ARBA" id="ARBA00054997"/>
    </source>
</evidence>
<name>A0A2X4U722_9GAMM</name>
<evidence type="ECO:0000256" key="1">
    <source>
        <dbReference type="ARBA" id="ARBA00010688"/>
    </source>
</evidence>
<dbReference type="InterPro" id="IPR029056">
    <property type="entry name" value="Ribokinase-like"/>
</dbReference>
<protein>
    <recommendedName>
        <fullName evidence="12">2-dehydro-3-deoxygluconokinase</fullName>
        <ecNumber evidence="11">2.7.1.45</ecNumber>
    </recommendedName>
    <alternativeName>
        <fullName evidence="13">2-keto-3-deoxygluconokinase</fullName>
    </alternativeName>
    <alternativeName>
        <fullName evidence="14">3-deoxy-2-oxo-D-gluconate kinase</fullName>
    </alternativeName>
    <alternativeName>
        <fullName evidence="8">KDG kinase</fullName>
    </alternativeName>
</protein>
<dbReference type="GO" id="GO:0005524">
    <property type="term" value="F:ATP binding"/>
    <property type="evidence" value="ECO:0007669"/>
    <property type="project" value="UniProtKB-KW"/>
</dbReference>
<evidence type="ECO:0000256" key="7">
    <source>
        <dbReference type="ARBA" id="ARBA00043951"/>
    </source>
</evidence>
<evidence type="ECO:0000256" key="14">
    <source>
        <dbReference type="ARBA" id="ARBA00080545"/>
    </source>
</evidence>
<dbReference type="PROSITE" id="PS00584">
    <property type="entry name" value="PFKB_KINASES_2"/>
    <property type="match status" value="1"/>
</dbReference>
<dbReference type="Pfam" id="PF00294">
    <property type="entry name" value="PfkB"/>
    <property type="match status" value="1"/>
</dbReference>
<dbReference type="PANTHER" id="PTHR43085">
    <property type="entry name" value="HEXOKINASE FAMILY MEMBER"/>
    <property type="match status" value="1"/>
</dbReference>
<evidence type="ECO:0000256" key="3">
    <source>
        <dbReference type="ARBA" id="ARBA00022741"/>
    </source>
</evidence>
<dbReference type="Proteomes" id="UP000249005">
    <property type="component" value="Chromosome 1"/>
</dbReference>
<proteinExistence type="inferred from homology"/>
<evidence type="ECO:0000313" key="16">
    <source>
        <dbReference type="EMBL" id="SQI34429.1"/>
    </source>
</evidence>
<evidence type="ECO:0000259" key="15">
    <source>
        <dbReference type="Pfam" id="PF00294"/>
    </source>
</evidence>
<dbReference type="AlphaFoldDB" id="A0A2X4U722"/>
<dbReference type="GO" id="GO:0006974">
    <property type="term" value="P:DNA damage response"/>
    <property type="evidence" value="ECO:0007669"/>
    <property type="project" value="TreeGrafter"/>
</dbReference>
<dbReference type="InterPro" id="IPR002173">
    <property type="entry name" value="Carboh/pur_kinase_PfkB_CS"/>
</dbReference>